<dbReference type="Proteomes" id="UP000193834">
    <property type="component" value="Unassembled WGS sequence"/>
</dbReference>
<evidence type="ECO:0000313" key="3">
    <source>
        <dbReference type="Proteomes" id="UP000193834"/>
    </source>
</evidence>
<keyword evidence="1" id="KW-0472">Membrane</keyword>
<gene>
    <name evidence="2" type="ORF">SAMN06295960_3396</name>
</gene>
<feature type="transmembrane region" description="Helical" evidence="1">
    <location>
        <begin position="51"/>
        <end position="73"/>
    </location>
</feature>
<dbReference type="STRING" id="1852522.SAMN06295960_3396"/>
<keyword evidence="1" id="KW-0812">Transmembrane</keyword>
<sequence length="118" mass="14107">MRPRSNPQKAWDEQLRELMQHESEQMKLDARIKEQIVEQAKPSLWERRIKIRISVIMAISCIYVLAIVLPLWMPQQEAQLRAGHDERILSYEQGVLYVIDGSYIVRQDLFWREADETR</sequence>
<dbReference type="AlphaFoldDB" id="A0A1X7LGM4"/>
<organism evidence="2 3">
    <name type="scientific">Paenibacillus aquistagni</name>
    <dbReference type="NCBI Taxonomy" id="1852522"/>
    <lineage>
        <taxon>Bacteria</taxon>
        <taxon>Bacillati</taxon>
        <taxon>Bacillota</taxon>
        <taxon>Bacilli</taxon>
        <taxon>Bacillales</taxon>
        <taxon>Paenibacillaceae</taxon>
        <taxon>Paenibacillus</taxon>
    </lineage>
</organism>
<name>A0A1X7LGM4_9BACL</name>
<protein>
    <submittedName>
        <fullName evidence="2">Uncharacterized protein</fullName>
    </submittedName>
</protein>
<evidence type="ECO:0000256" key="1">
    <source>
        <dbReference type="SAM" id="Phobius"/>
    </source>
</evidence>
<reference evidence="2 3" key="1">
    <citation type="submission" date="2017-04" db="EMBL/GenBank/DDBJ databases">
        <authorList>
            <person name="Afonso C.L."/>
            <person name="Miller P.J."/>
            <person name="Scott M.A."/>
            <person name="Spackman E."/>
            <person name="Goraichik I."/>
            <person name="Dimitrov K.M."/>
            <person name="Suarez D.L."/>
            <person name="Swayne D.E."/>
        </authorList>
    </citation>
    <scope>NUCLEOTIDE SEQUENCE [LARGE SCALE GENOMIC DNA]</scope>
    <source>
        <strain evidence="2 3">11</strain>
    </source>
</reference>
<keyword evidence="3" id="KW-1185">Reference proteome</keyword>
<dbReference type="RefSeq" id="WP_085496023.1">
    <property type="nucleotide sequence ID" value="NZ_FXAZ01000004.1"/>
</dbReference>
<dbReference type="EMBL" id="FXAZ01000004">
    <property type="protein sequence ID" value="SMG52319.1"/>
    <property type="molecule type" value="Genomic_DNA"/>
</dbReference>
<keyword evidence="1" id="KW-1133">Transmembrane helix</keyword>
<evidence type="ECO:0000313" key="2">
    <source>
        <dbReference type="EMBL" id="SMG52319.1"/>
    </source>
</evidence>
<proteinExistence type="predicted"/>
<accession>A0A1X7LGM4</accession>